<organism evidence="1 2">
    <name type="scientific">Kickxella alabastrina</name>
    <dbReference type="NCBI Taxonomy" id="61397"/>
    <lineage>
        <taxon>Eukaryota</taxon>
        <taxon>Fungi</taxon>
        <taxon>Fungi incertae sedis</taxon>
        <taxon>Zoopagomycota</taxon>
        <taxon>Kickxellomycotina</taxon>
        <taxon>Kickxellomycetes</taxon>
        <taxon>Kickxellales</taxon>
        <taxon>Kickxellaceae</taxon>
        <taxon>Kickxella</taxon>
    </lineage>
</organism>
<name>A0ACC1ICU0_9FUNG</name>
<dbReference type="Proteomes" id="UP001150581">
    <property type="component" value="Unassembled WGS sequence"/>
</dbReference>
<evidence type="ECO:0000313" key="1">
    <source>
        <dbReference type="EMBL" id="KAJ1893043.1"/>
    </source>
</evidence>
<dbReference type="EMBL" id="JANBPG010000894">
    <property type="protein sequence ID" value="KAJ1893043.1"/>
    <property type="molecule type" value="Genomic_DNA"/>
</dbReference>
<evidence type="ECO:0000313" key="2">
    <source>
        <dbReference type="Proteomes" id="UP001150581"/>
    </source>
</evidence>
<reference evidence="1" key="1">
    <citation type="submission" date="2022-07" db="EMBL/GenBank/DDBJ databases">
        <title>Phylogenomic reconstructions and comparative analyses of Kickxellomycotina fungi.</title>
        <authorList>
            <person name="Reynolds N.K."/>
            <person name="Stajich J.E."/>
            <person name="Barry K."/>
            <person name="Grigoriev I.V."/>
            <person name="Crous P."/>
            <person name="Smith M.E."/>
        </authorList>
    </citation>
    <scope>NUCLEOTIDE SEQUENCE</scope>
    <source>
        <strain evidence="1">Benny 63K</strain>
    </source>
</reference>
<comment type="caution">
    <text evidence="1">The sequence shown here is derived from an EMBL/GenBank/DDBJ whole genome shotgun (WGS) entry which is preliminary data.</text>
</comment>
<gene>
    <name evidence="1" type="primary">rtf2_2</name>
    <name evidence="1" type="ORF">LPJ66_005991</name>
</gene>
<accession>A0ACC1ICU0</accession>
<protein>
    <submittedName>
        <fullName evidence="1">Replication termination factor 2</fullName>
    </submittedName>
</protein>
<keyword evidence="2" id="KW-1185">Reference proteome</keyword>
<sequence length="257" mass="28367">MGNDGGSIPRRSELVREKKKDEKADRKNQLQAMTTNCSLSKRPLRQPIVSDALGRLYNRESVLEYLLDNRAFGDGSQICAHIKGLKDIKTLQLKDNPSLNKHGSRDSTSLVAGREEAEEARFVCPVTMKEMNGNLPFEFAWSCGCVFSAMARREMGKASGSGNVNGNGNGSGSGDLDAVAECVVCGQSVLSDDIIPINSQDAQVLDTLRSRMAERRRREDDERKSKKAAKKTKTKTKGKRGREEAEQEKEQGEEDNV</sequence>
<proteinExistence type="predicted"/>